<dbReference type="EMBL" id="JACIFH010000001">
    <property type="protein sequence ID" value="MBB4140798.1"/>
    <property type="molecule type" value="Genomic_DNA"/>
</dbReference>
<dbReference type="RefSeq" id="WP_183500270.1">
    <property type="nucleotide sequence ID" value="NZ_BAABCO010000004.1"/>
</dbReference>
<proteinExistence type="predicted"/>
<dbReference type="Proteomes" id="UP000549113">
    <property type="component" value="Unassembled WGS sequence"/>
</dbReference>
<dbReference type="InterPro" id="IPR012341">
    <property type="entry name" value="6hp_glycosidase-like_sf"/>
</dbReference>
<evidence type="ECO:0008006" key="3">
    <source>
        <dbReference type="Google" id="ProtNLM"/>
    </source>
</evidence>
<dbReference type="GO" id="GO:0005975">
    <property type="term" value="P:carbohydrate metabolic process"/>
    <property type="evidence" value="ECO:0007669"/>
    <property type="project" value="InterPro"/>
</dbReference>
<dbReference type="AlphaFoldDB" id="A0AA40SR08"/>
<comment type="caution">
    <text evidence="1">The sequence shown here is derived from an EMBL/GenBank/DDBJ whole genome shotgun (WGS) entry which is preliminary data.</text>
</comment>
<protein>
    <recommendedName>
        <fullName evidence="3">Glycoside hydrolase family 65</fullName>
    </recommendedName>
</protein>
<evidence type="ECO:0000313" key="1">
    <source>
        <dbReference type="EMBL" id="MBB4140798.1"/>
    </source>
</evidence>
<dbReference type="Gene3D" id="1.50.10.10">
    <property type="match status" value="1"/>
</dbReference>
<keyword evidence="2" id="KW-1185">Reference proteome</keyword>
<gene>
    <name evidence="1" type="ORF">BKA10_002592</name>
</gene>
<sequence length="700" mass="78350">MTSPIDRRAVIDRHAIRLTAPDPRNPLTVGNGNFAYTADITGMQTFRDEHDPDLAEEQGRLTVDTCTMSTWGWHSMPNPEGFELAHSLSTYQTARGEVSYPDKLDIPTILGRTPVTEETRPSMWLHVNPQRIDLGRIGLRLSAIPGGDIETAASALEQTTQHLDLWTGTLTSRFRYAGEEVTVITAADPETATVGFRISSSLLTDGRLTVSFAFPYASDSFHRAGVWTHPDRHLTESASHSEGATFLRELDDTSYRVHARWNRGELINVAPHEFLLRTRENVLELTAEFDDGTVTAHTTEISVDSTLRRSAQHWRSFWTNGAAIDLSGSTDPRAFELERRIVLSQYLTAVNSSGDQPPQETGLVTNSWQGKFHLEMHWWHAAHFATWGRPELLARSIGWYESVLDVAQETARRQGYMGARWPKQTGPDGRESPTDIGSFLVWQQPHIIYFAELLRRAGVDVQLLNRLEPLVEETAVFMSSYAEKRSDGYHLPAPIMPAQEFYDPTTTEDPTFELAYWWWGLEIAQQWRERAERSRNATWDHQLAGLVNPHVLDGIYTAIGTPPFTRVDDHPSMLAALGMIPATPLIHAATHLATLGWVKDKWDWDTAWGWDFPVLAMAATRAGDPQAAIDALMLDASKNQYLMNGHNPQMGNFLPIYLPGNGGLLAAVSLMCAGWDGSEDTPGFPSEGWSVRHEGLLPWP</sequence>
<accession>A0AA40SR08</accession>
<name>A0AA40SR08_9MICO</name>
<dbReference type="InterPro" id="IPR008928">
    <property type="entry name" value="6-hairpin_glycosidase_sf"/>
</dbReference>
<organism evidence="1 2">
    <name type="scientific">Microbacterium invictum</name>
    <dbReference type="NCBI Taxonomy" id="515415"/>
    <lineage>
        <taxon>Bacteria</taxon>
        <taxon>Bacillati</taxon>
        <taxon>Actinomycetota</taxon>
        <taxon>Actinomycetes</taxon>
        <taxon>Micrococcales</taxon>
        <taxon>Microbacteriaceae</taxon>
        <taxon>Microbacterium</taxon>
    </lineage>
</organism>
<dbReference type="SUPFAM" id="SSF48208">
    <property type="entry name" value="Six-hairpin glycosidases"/>
    <property type="match status" value="1"/>
</dbReference>
<reference evidence="1 2" key="1">
    <citation type="submission" date="2020-08" db="EMBL/GenBank/DDBJ databases">
        <title>Sequencing the genomes of 1000 actinobacteria strains.</title>
        <authorList>
            <person name="Klenk H.-P."/>
        </authorList>
    </citation>
    <scope>NUCLEOTIDE SEQUENCE [LARGE SCALE GENOMIC DNA]</scope>
    <source>
        <strain evidence="1 2">DSM 19600</strain>
    </source>
</reference>
<evidence type="ECO:0000313" key="2">
    <source>
        <dbReference type="Proteomes" id="UP000549113"/>
    </source>
</evidence>